<evidence type="ECO:0000313" key="1">
    <source>
        <dbReference type="EMBL" id="ATQ42798.1"/>
    </source>
</evidence>
<dbReference type="PROSITE" id="PS51257">
    <property type="entry name" value="PROKAR_LIPOPROTEIN"/>
    <property type="match status" value="1"/>
</dbReference>
<accession>A0A2D2AXR2</accession>
<keyword evidence="2" id="KW-1185">Reference proteome</keyword>
<organism evidence="1 2">
    <name type="scientific">Caulobacter mirabilis</name>
    <dbReference type="NCBI Taxonomy" id="69666"/>
    <lineage>
        <taxon>Bacteria</taxon>
        <taxon>Pseudomonadati</taxon>
        <taxon>Pseudomonadota</taxon>
        <taxon>Alphaproteobacteria</taxon>
        <taxon>Caulobacterales</taxon>
        <taxon>Caulobacteraceae</taxon>
        <taxon>Caulobacter</taxon>
    </lineage>
</organism>
<gene>
    <name evidence="1" type="ORF">CSW64_10440</name>
</gene>
<sequence>MEGDVRIFWRMTRPALLAGAALVVTGCTAIVELEPGVNAPVDATSPAAKAVVEAVQNPGPWPTFADIPEIPADVRESAAWRADIAAQQAEGASTVAAAGPDSWSLNATDAFARRAKDEAAAIAVHAPTAAEIAESEAYARALRKRATPPSSPR</sequence>
<evidence type="ECO:0000313" key="2">
    <source>
        <dbReference type="Proteomes" id="UP000228945"/>
    </source>
</evidence>
<dbReference type="KEGG" id="cmb:CSW64_10440"/>
<proteinExistence type="predicted"/>
<dbReference type="AlphaFoldDB" id="A0A2D2AXR2"/>
<dbReference type="Proteomes" id="UP000228945">
    <property type="component" value="Chromosome"/>
</dbReference>
<dbReference type="EMBL" id="CP024201">
    <property type="protein sequence ID" value="ATQ42798.1"/>
    <property type="molecule type" value="Genomic_DNA"/>
</dbReference>
<protein>
    <submittedName>
        <fullName evidence="1">Uncharacterized protein</fullName>
    </submittedName>
</protein>
<reference evidence="1 2" key="1">
    <citation type="submission" date="2017-10" db="EMBL/GenBank/DDBJ databases">
        <title>Genome sequence of Caulobacter mirabilis FWC38.</title>
        <authorList>
            <person name="Fiebig A."/>
            <person name="Crosson S."/>
        </authorList>
    </citation>
    <scope>NUCLEOTIDE SEQUENCE [LARGE SCALE GENOMIC DNA]</scope>
    <source>
        <strain evidence="1 2">FWC 38</strain>
    </source>
</reference>
<name>A0A2D2AXR2_9CAUL</name>